<evidence type="ECO:0000313" key="1">
    <source>
        <dbReference type="Proteomes" id="UP000887574"/>
    </source>
</evidence>
<proteinExistence type="predicted"/>
<dbReference type="AlphaFoldDB" id="A0A915DH14"/>
<keyword evidence="1" id="KW-1185">Reference proteome</keyword>
<accession>A0A915DH14</accession>
<name>A0A915DH14_9BILA</name>
<dbReference type="WBParaSite" id="jg19372">
    <property type="protein sequence ID" value="jg19372"/>
    <property type="gene ID" value="jg19372"/>
</dbReference>
<dbReference type="Proteomes" id="UP000887574">
    <property type="component" value="Unplaced"/>
</dbReference>
<sequence length="147" mass="14513">MGGIGTQGYGMRGYGTGGAGSMINPYDRMIGMSAMNSPYTMGGGMMGGFLPCYDIQPQCVMFSQYCTLQSILEACMSTCGMCFGIGGGMMGGYGMGGGGMAGMGGYGMGGGMGTNGMAGMGGYGAMNGMGGYGGVGAQGYTMNGMYG</sequence>
<protein>
    <submittedName>
        <fullName evidence="2">Uncharacterized protein</fullName>
    </submittedName>
</protein>
<organism evidence="1 2">
    <name type="scientific">Ditylenchus dipsaci</name>
    <dbReference type="NCBI Taxonomy" id="166011"/>
    <lineage>
        <taxon>Eukaryota</taxon>
        <taxon>Metazoa</taxon>
        <taxon>Ecdysozoa</taxon>
        <taxon>Nematoda</taxon>
        <taxon>Chromadorea</taxon>
        <taxon>Rhabditida</taxon>
        <taxon>Tylenchina</taxon>
        <taxon>Tylenchomorpha</taxon>
        <taxon>Sphaerularioidea</taxon>
        <taxon>Anguinidae</taxon>
        <taxon>Anguininae</taxon>
        <taxon>Ditylenchus</taxon>
    </lineage>
</organism>
<reference evidence="2" key="1">
    <citation type="submission" date="2022-11" db="UniProtKB">
        <authorList>
            <consortium name="WormBaseParasite"/>
        </authorList>
    </citation>
    <scope>IDENTIFICATION</scope>
</reference>
<evidence type="ECO:0000313" key="2">
    <source>
        <dbReference type="WBParaSite" id="jg19372"/>
    </source>
</evidence>